<dbReference type="AlphaFoldDB" id="A0A392NLK4"/>
<dbReference type="Proteomes" id="UP000265520">
    <property type="component" value="Unassembled WGS sequence"/>
</dbReference>
<dbReference type="EMBL" id="LXQA010042795">
    <property type="protein sequence ID" value="MCI00302.1"/>
    <property type="molecule type" value="Genomic_DNA"/>
</dbReference>
<keyword evidence="2" id="KW-1185">Reference proteome</keyword>
<comment type="caution">
    <text evidence="1">The sequence shown here is derived from an EMBL/GenBank/DDBJ whole genome shotgun (WGS) entry which is preliminary data.</text>
</comment>
<accession>A0A392NLK4</accession>
<organism evidence="1 2">
    <name type="scientific">Trifolium medium</name>
    <dbReference type="NCBI Taxonomy" id="97028"/>
    <lineage>
        <taxon>Eukaryota</taxon>
        <taxon>Viridiplantae</taxon>
        <taxon>Streptophyta</taxon>
        <taxon>Embryophyta</taxon>
        <taxon>Tracheophyta</taxon>
        <taxon>Spermatophyta</taxon>
        <taxon>Magnoliopsida</taxon>
        <taxon>eudicotyledons</taxon>
        <taxon>Gunneridae</taxon>
        <taxon>Pentapetalae</taxon>
        <taxon>rosids</taxon>
        <taxon>fabids</taxon>
        <taxon>Fabales</taxon>
        <taxon>Fabaceae</taxon>
        <taxon>Papilionoideae</taxon>
        <taxon>50 kb inversion clade</taxon>
        <taxon>NPAAA clade</taxon>
        <taxon>Hologalegina</taxon>
        <taxon>IRL clade</taxon>
        <taxon>Trifolieae</taxon>
        <taxon>Trifolium</taxon>
    </lineage>
</organism>
<dbReference type="Gene3D" id="2.40.50.140">
    <property type="entry name" value="Nucleic acid-binding proteins"/>
    <property type="match status" value="1"/>
</dbReference>
<name>A0A392NLK4_9FABA</name>
<dbReference type="InterPro" id="IPR012340">
    <property type="entry name" value="NA-bd_OB-fold"/>
</dbReference>
<reference evidence="1 2" key="1">
    <citation type="journal article" date="2018" name="Front. Plant Sci.">
        <title>Red Clover (Trifolium pratense) and Zigzag Clover (T. medium) - A Picture of Genomic Similarities and Differences.</title>
        <authorList>
            <person name="Dluhosova J."/>
            <person name="Istvanek J."/>
            <person name="Nedelnik J."/>
            <person name="Repkova J."/>
        </authorList>
    </citation>
    <scope>NUCLEOTIDE SEQUENCE [LARGE SCALE GENOMIC DNA]</scope>
    <source>
        <strain evidence="2">cv. 10/8</strain>
        <tissue evidence="1">Leaf</tissue>
    </source>
</reference>
<sequence>TVTPSQSLAIPHYALELFPSQNIRNYRDGLNYLVDVMGVVTHVFCQPADGMSGVMDFGVKVILADMGGSFECLLSGDNAYQLERMLNGCNTDVPILILLFVKIVSKDGFVYVQCIDDVSKVVLNPHYVEVDQFKIDMGYVNCSIPLGKKEYYSSSKS</sequence>
<feature type="non-terminal residue" evidence="1">
    <location>
        <position position="1"/>
    </location>
</feature>
<feature type="non-terminal residue" evidence="1">
    <location>
        <position position="157"/>
    </location>
</feature>
<proteinExistence type="predicted"/>
<evidence type="ECO:0000313" key="1">
    <source>
        <dbReference type="EMBL" id="MCI00302.1"/>
    </source>
</evidence>
<protein>
    <submittedName>
        <fullName evidence="1">Fgenesh protein</fullName>
    </submittedName>
</protein>
<evidence type="ECO:0000313" key="2">
    <source>
        <dbReference type="Proteomes" id="UP000265520"/>
    </source>
</evidence>